<feature type="transmembrane region" description="Helical" evidence="1">
    <location>
        <begin position="67"/>
        <end position="86"/>
    </location>
</feature>
<feature type="transmembrane region" description="Helical" evidence="1">
    <location>
        <begin position="128"/>
        <end position="149"/>
    </location>
</feature>
<evidence type="ECO:0000313" key="4">
    <source>
        <dbReference type="Proteomes" id="UP000094501"/>
    </source>
</evidence>
<feature type="transmembrane region" description="Helical" evidence="1">
    <location>
        <begin position="98"/>
        <end position="116"/>
    </location>
</feature>
<dbReference type="SUPFAM" id="SSF81324">
    <property type="entry name" value="Voltage-gated potassium channels"/>
    <property type="match status" value="1"/>
</dbReference>
<evidence type="ECO:0000259" key="2">
    <source>
        <dbReference type="Pfam" id="PF07885"/>
    </source>
</evidence>
<organism evidence="3 4">
    <name type="scientific">Methyloceanibacter methanicus</name>
    <dbReference type="NCBI Taxonomy" id="1774968"/>
    <lineage>
        <taxon>Bacteria</taxon>
        <taxon>Pseudomonadati</taxon>
        <taxon>Pseudomonadota</taxon>
        <taxon>Alphaproteobacteria</taxon>
        <taxon>Hyphomicrobiales</taxon>
        <taxon>Hyphomicrobiaceae</taxon>
        <taxon>Methyloceanibacter</taxon>
    </lineage>
</organism>
<dbReference type="Pfam" id="PF07885">
    <property type="entry name" value="Ion_trans_2"/>
    <property type="match status" value="1"/>
</dbReference>
<keyword evidence="1" id="KW-1133">Transmembrane helix</keyword>
<evidence type="ECO:0000313" key="3">
    <source>
        <dbReference type="EMBL" id="ODS00274.1"/>
    </source>
</evidence>
<keyword evidence="1" id="KW-0472">Membrane</keyword>
<dbReference type="InterPro" id="IPR013099">
    <property type="entry name" value="K_chnl_dom"/>
</dbReference>
<feature type="domain" description="Potassium channel" evidence="2">
    <location>
        <begin position="151"/>
        <end position="217"/>
    </location>
</feature>
<dbReference type="STRING" id="1774968.AUC68_01100"/>
<comment type="caution">
    <text evidence="3">The sequence shown here is derived from an EMBL/GenBank/DDBJ whole genome shotgun (WGS) entry which is preliminary data.</text>
</comment>
<keyword evidence="4" id="KW-1185">Reference proteome</keyword>
<reference evidence="3 4" key="1">
    <citation type="journal article" date="2016" name="Environ. Microbiol.">
        <title>New Methyloceanibacter diversity from North Sea sediments includes methanotroph containing solely the soluble methane monooxygenase.</title>
        <authorList>
            <person name="Vekeman B."/>
            <person name="Kerckhof F.M."/>
            <person name="Cremers G."/>
            <person name="de Vos P."/>
            <person name="Vandamme P."/>
            <person name="Boon N."/>
            <person name="Op den Camp H.J."/>
            <person name="Heylen K."/>
        </authorList>
    </citation>
    <scope>NUCLEOTIDE SEQUENCE [LARGE SCALE GENOMIC DNA]</scope>
    <source>
        <strain evidence="3 4">R-67174</strain>
    </source>
</reference>
<feature type="transmembrane region" description="Helical" evidence="1">
    <location>
        <begin position="16"/>
        <end position="36"/>
    </location>
</feature>
<dbReference type="OrthoDB" id="2974133at2"/>
<sequence length="226" mass="24396">MTQRLKDLRERWQDPLLTLLTILLATLMFVLAPLRAEHVPGIQEVGFTLVAVVTGAVLIISGRRLAICALLIAIFLAAVAAVHRLYQPSMLDVYLDASAWLLVSLALILEVGRAVFGPGRVTYHRVMGAVLLYLAMGLAFTALFTLIGAASDTAFSGFVVKDSTSLADVMIYFSFGALTGIGSGDITALHPIARSLVLVEAMIGQLYPATLLARIVTLEIEDRPRF</sequence>
<dbReference type="Proteomes" id="UP000094501">
    <property type="component" value="Unassembled WGS sequence"/>
</dbReference>
<name>A0A1E3W3D0_9HYPH</name>
<dbReference type="AlphaFoldDB" id="A0A1E3W3D0"/>
<proteinExistence type="predicted"/>
<dbReference type="Gene3D" id="1.10.287.70">
    <property type="match status" value="1"/>
</dbReference>
<feature type="transmembrane region" description="Helical" evidence="1">
    <location>
        <begin position="169"/>
        <end position="189"/>
    </location>
</feature>
<feature type="transmembrane region" description="Helical" evidence="1">
    <location>
        <begin position="42"/>
        <end position="60"/>
    </location>
</feature>
<protein>
    <recommendedName>
        <fullName evidence="2">Potassium channel domain-containing protein</fullName>
    </recommendedName>
</protein>
<dbReference type="RefSeq" id="WP_069436628.1">
    <property type="nucleotide sequence ID" value="NZ_LPWG01000008.1"/>
</dbReference>
<gene>
    <name evidence="3" type="ORF">AUC68_01100</name>
</gene>
<evidence type="ECO:0000256" key="1">
    <source>
        <dbReference type="SAM" id="Phobius"/>
    </source>
</evidence>
<keyword evidence="1" id="KW-0812">Transmembrane</keyword>
<accession>A0A1E3W3D0</accession>
<dbReference type="EMBL" id="LPWG01000008">
    <property type="protein sequence ID" value="ODS00274.1"/>
    <property type="molecule type" value="Genomic_DNA"/>
</dbReference>